<sequence length="56" mass="6010">MLWLFAGFVFLSASAILWATLGPLRTASNVRVLQGLAFAQYAVVLVLLGAKFLGKV</sequence>
<comment type="caution">
    <text evidence="2">The sequence shown here is derived from an EMBL/GenBank/DDBJ whole genome shotgun (WGS) entry which is preliminary data.</text>
</comment>
<keyword evidence="1" id="KW-0812">Transmembrane</keyword>
<organism evidence="2 3">
    <name type="scientific">Deinococcus antarcticus</name>
    <dbReference type="NCBI Taxonomy" id="1298767"/>
    <lineage>
        <taxon>Bacteria</taxon>
        <taxon>Thermotogati</taxon>
        <taxon>Deinococcota</taxon>
        <taxon>Deinococci</taxon>
        <taxon>Deinococcales</taxon>
        <taxon>Deinococcaceae</taxon>
        <taxon>Deinococcus</taxon>
    </lineage>
</organism>
<proteinExistence type="predicted"/>
<keyword evidence="1" id="KW-0472">Membrane</keyword>
<evidence type="ECO:0000256" key="1">
    <source>
        <dbReference type="SAM" id="Phobius"/>
    </source>
</evidence>
<dbReference type="Proteomes" id="UP001595748">
    <property type="component" value="Unassembled WGS sequence"/>
</dbReference>
<accession>A0ABV8AB50</accession>
<gene>
    <name evidence="2" type="ORF">ACFOPQ_13720</name>
</gene>
<name>A0ABV8AB50_9DEIO</name>
<keyword evidence="3" id="KW-1185">Reference proteome</keyword>
<reference evidence="3" key="1">
    <citation type="journal article" date="2019" name="Int. J. Syst. Evol. Microbiol.">
        <title>The Global Catalogue of Microorganisms (GCM) 10K type strain sequencing project: providing services to taxonomists for standard genome sequencing and annotation.</title>
        <authorList>
            <consortium name="The Broad Institute Genomics Platform"/>
            <consortium name="The Broad Institute Genome Sequencing Center for Infectious Disease"/>
            <person name="Wu L."/>
            <person name="Ma J."/>
        </authorList>
    </citation>
    <scope>NUCLEOTIDE SEQUENCE [LARGE SCALE GENOMIC DNA]</scope>
    <source>
        <strain evidence="3">CCTCC AB 2013263</strain>
    </source>
</reference>
<keyword evidence="1" id="KW-1133">Transmembrane helix</keyword>
<evidence type="ECO:0000313" key="3">
    <source>
        <dbReference type="Proteomes" id="UP001595748"/>
    </source>
</evidence>
<protein>
    <submittedName>
        <fullName evidence="2">Uncharacterized protein</fullName>
    </submittedName>
</protein>
<dbReference type="RefSeq" id="WP_380079096.1">
    <property type="nucleotide sequence ID" value="NZ_JBHRZF010000158.1"/>
</dbReference>
<dbReference type="EMBL" id="JBHRZF010000158">
    <property type="protein sequence ID" value="MFC3861821.1"/>
    <property type="molecule type" value="Genomic_DNA"/>
</dbReference>
<feature type="transmembrane region" description="Helical" evidence="1">
    <location>
        <begin position="35"/>
        <end position="54"/>
    </location>
</feature>
<evidence type="ECO:0000313" key="2">
    <source>
        <dbReference type="EMBL" id="MFC3861821.1"/>
    </source>
</evidence>